<dbReference type="SUPFAM" id="SSF46689">
    <property type="entry name" value="Homeodomain-like"/>
    <property type="match status" value="1"/>
</dbReference>
<name>A0ABQ4KAX8_9BACI</name>
<dbReference type="Gene3D" id="1.10.10.60">
    <property type="entry name" value="Homeodomain-like"/>
    <property type="match status" value="1"/>
</dbReference>
<organism evidence="7 8">
    <name type="scientific">Siminovitchia fordii</name>
    <dbReference type="NCBI Taxonomy" id="254759"/>
    <lineage>
        <taxon>Bacteria</taxon>
        <taxon>Bacillati</taxon>
        <taxon>Bacillota</taxon>
        <taxon>Bacilli</taxon>
        <taxon>Bacillales</taxon>
        <taxon>Bacillaceae</taxon>
        <taxon>Siminovitchia</taxon>
    </lineage>
</organism>
<gene>
    <name evidence="7" type="primary">fadR</name>
    <name evidence="7" type="ORF">J1TS3_40160</name>
</gene>
<evidence type="ECO:0000256" key="5">
    <source>
        <dbReference type="PROSITE-ProRule" id="PRU00335"/>
    </source>
</evidence>
<keyword evidence="8" id="KW-1185">Reference proteome</keyword>
<dbReference type="Pfam" id="PF00440">
    <property type="entry name" value="TetR_N"/>
    <property type="match status" value="1"/>
</dbReference>
<dbReference type="PANTHER" id="PTHR43479">
    <property type="entry name" value="ACREF/ENVCD OPERON REPRESSOR-RELATED"/>
    <property type="match status" value="1"/>
</dbReference>
<evidence type="ECO:0000313" key="7">
    <source>
        <dbReference type="EMBL" id="GIN22882.1"/>
    </source>
</evidence>
<dbReference type="InterPro" id="IPR011075">
    <property type="entry name" value="TetR_C"/>
</dbReference>
<feature type="domain" description="HTH tetR-type" evidence="6">
    <location>
        <begin position="7"/>
        <end position="67"/>
    </location>
</feature>
<dbReference type="PANTHER" id="PTHR43479:SF11">
    <property type="entry name" value="ACREF_ENVCD OPERON REPRESSOR-RELATED"/>
    <property type="match status" value="1"/>
</dbReference>
<feature type="DNA-binding region" description="H-T-H motif" evidence="5">
    <location>
        <begin position="30"/>
        <end position="49"/>
    </location>
</feature>
<dbReference type="RefSeq" id="WP_212963820.1">
    <property type="nucleotide sequence ID" value="NZ_BOQT01000022.1"/>
</dbReference>
<dbReference type="SUPFAM" id="SSF48498">
    <property type="entry name" value="Tetracyclin repressor-like, C-terminal domain"/>
    <property type="match status" value="1"/>
</dbReference>
<dbReference type="Gene3D" id="1.10.357.10">
    <property type="entry name" value="Tetracycline Repressor, domain 2"/>
    <property type="match status" value="1"/>
</dbReference>
<sequence length="202" mass="23521">MKYATGEETKKKIIDSAFQLLADKGYDAMSIDEIMKGAGKTKGSFYVHFKNKEDLLYEVIQNRLDRNFDHIVEETLKKLSDETCDVQLVLKGLMRLVHVGTGGVDRELWTAAYYQMVVLSRKNQVVREWMLKQYHAWVDFMSKIILRGQELGQIRTDIEVRVMVNMLISLLEGYELRSMVDPEINVYEQLKLTELLCMNDDL</sequence>
<dbReference type="Proteomes" id="UP000680279">
    <property type="component" value="Unassembled WGS sequence"/>
</dbReference>
<dbReference type="PROSITE" id="PS50977">
    <property type="entry name" value="HTH_TETR_2"/>
    <property type="match status" value="1"/>
</dbReference>
<dbReference type="InterPro" id="IPR050624">
    <property type="entry name" value="HTH-type_Tx_Regulator"/>
</dbReference>
<protein>
    <submittedName>
        <fullName evidence="7">Fatty acid metabolism regulator protein</fullName>
    </submittedName>
</protein>
<dbReference type="InterPro" id="IPR036271">
    <property type="entry name" value="Tet_transcr_reg_TetR-rel_C_sf"/>
</dbReference>
<evidence type="ECO:0000256" key="2">
    <source>
        <dbReference type="ARBA" id="ARBA00023015"/>
    </source>
</evidence>
<keyword evidence="4" id="KW-0804">Transcription</keyword>
<reference evidence="7 8" key="1">
    <citation type="submission" date="2021-03" db="EMBL/GenBank/DDBJ databases">
        <title>Antimicrobial resistance genes in bacteria isolated from Japanese honey, and their potential for conferring macrolide and lincosamide resistance in the American foulbrood pathogen Paenibacillus larvae.</title>
        <authorList>
            <person name="Okamoto M."/>
            <person name="Kumagai M."/>
            <person name="Kanamori H."/>
            <person name="Takamatsu D."/>
        </authorList>
    </citation>
    <scope>NUCLEOTIDE SEQUENCE [LARGE SCALE GENOMIC DNA]</scope>
    <source>
        <strain evidence="7 8">J1TS3</strain>
    </source>
</reference>
<accession>A0ABQ4KAX8</accession>
<comment type="caution">
    <text evidence="7">The sequence shown here is derived from an EMBL/GenBank/DDBJ whole genome shotgun (WGS) entry which is preliminary data.</text>
</comment>
<proteinExistence type="predicted"/>
<dbReference type="InterPro" id="IPR009057">
    <property type="entry name" value="Homeodomain-like_sf"/>
</dbReference>
<dbReference type="Pfam" id="PF16925">
    <property type="entry name" value="TetR_C_13"/>
    <property type="match status" value="1"/>
</dbReference>
<evidence type="ECO:0000313" key="8">
    <source>
        <dbReference type="Proteomes" id="UP000680279"/>
    </source>
</evidence>
<dbReference type="EMBL" id="BOQT01000022">
    <property type="protein sequence ID" value="GIN22882.1"/>
    <property type="molecule type" value="Genomic_DNA"/>
</dbReference>
<evidence type="ECO:0000256" key="3">
    <source>
        <dbReference type="ARBA" id="ARBA00023125"/>
    </source>
</evidence>
<evidence type="ECO:0000256" key="4">
    <source>
        <dbReference type="ARBA" id="ARBA00023163"/>
    </source>
</evidence>
<keyword evidence="1" id="KW-0678">Repressor</keyword>
<dbReference type="InterPro" id="IPR001647">
    <property type="entry name" value="HTH_TetR"/>
</dbReference>
<evidence type="ECO:0000256" key="1">
    <source>
        <dbReference type="ARBA" id="ARBA00022491"/>
    </source>
</evidence>
<evidence type="ECO:0000259" key="6">
    <source>
        <dbReference type="PROSITE" id="PS50977"/>
    </source>
</evidence>
<dbReference type="PRINTS" id="PR00455">
    <property type="entry name" value="HTHTETR"/>
</dbReference>
<keyword evidence="2" id="KW-0805">Transcription regulation</keyword>
<keyword evidence="3 5" id="KW-0238">DNA-binding</keyword>